<feature type="compositionally biased region" description="Polar residues" evidence="1">
    <location>
        <begin position="1157"/>
        <end position="1166"/>
    </location>
</feature>
<proteinExistence type="predicted"/>
<feature type="compositionally biased region" description="Polar residues" evidence="1">
    <location>
        <begin position="74"/>
        <end position="85"/>
    </location>
</feature>
<feature type="region of interest" description="Disordered" evidence="1">
    <location>
        <begin position="1157"/>
        <end position="1184"/>
    </location>
</feature>
<feature type="region of interest" description="Disordered" evidence="1">
    <location>
        <begin position="624"/>
        <end position="649"/>
    </location>
</feature>
<feature type="compositionally biased region" description="Low complexity" evidence="1">
    <location>
        <begin position="86"/>
        <end position="97"/>
    </location>
</feature>
<feature type="compositionally biased region" description="Basic and acidic residues" evidence="1">
    <location>
        <begin position="491"/>
        <end position="503"/>
    </location>
</feature>
<feature type="compositionally biased region" description="Polar residues" evidence="1">
    <location>
        <begin position="624"/>
        <end position="640"/>
    </location>
</feature>
<name>A0AAV6VZ94_9ARAC</name>
<gene>
    <name evidence="2" type="ORF">JTE90_016830</name>
</gene>
<feature type="compositionally biased region" description="Polar residues" evidence="1">
    <location>
        <begin position="221"/>
        <end position="245"/>
    </location>
</feature>
<dbReference type="EMBL" id="JAFNEN010000006">
    <property type="protein sequence ID" value="KAG8201353.1"/>
    <property type="molecule type" value="Genomic_DNA"/>
</dbReference>
<feature type="compositionally biased region" description="Polar residues" evidence="1">
    <location>
        <begin position="154"/>
        <end position="168"/>
    </location>
</feature>
<evidence type="ECO:0000313" key="2">
    <source>
        <dbReference type="EMBL" id="KAG8201353.1"/>
    </source>
</evidence>
<feature type="region of interest" description="Disordered" evidence="1">
    <location>
        <begin position="1198"/>
        <end position="1238"/>
    </location>
</feature>
<feature type="compositionally biased region" description="Basic and acidic residues" evidence="1">
    <location>
        <begin position="416"/>
        <end position="426"/>
    </location>
</feature>
<reference evidence="2 3" key="1">
    <citation type="journal article" date="2022" name="Nat. Ecol. Evol.">
        <title>A masculinizing supergene underlies an exaggerated male reproductive morph in a spider.</title>
        <authorList>
            <person name="Hendrickx F."/>
            <person name="De Corte Z."/>
            <person name="Sonet G."/>
            <person name="Van Belleghem S.M."/>
            <person name="Kostlbacher S."/>
            <person name="Vangestel C."/>
        </authorList>
    </citation>
    <scope>NUCLEOTIDE SEQUENCE [LARGE SCALE GENOMIC DNA]</scope>
    <source>
        <strain evidence="2">W744_W776</strain>
    </source>
</reference>
<organism evidence="2 3">
    <name type="scientific">Oedothorax gibbosus</name>
    <dbReference type="NCBI Taxonomy" id="931172"/>
    <lineage>
        <taxon>Eukaryota</taxon>
        <taxon>Metazoa</taxon>
        <taxon>Ecdysozoa</taxon>
        <taxon>Arthropoda</taxon>
        <taxon>Chelicerata</taxon>
        <taxon>Arachnida</taxon>
        <taxon>Araneae</taxon>
        <taxon>Araneomorphae</taxon>
        <taxon>Entelegynae</taxon>
        <taxon>Araneoidea</taxon>
        <taxon>Linyphiidae</taxon>
        <taxon>Erigoninae</taxon>
        <taxon>Oedothorax</taxon>
    </lineage>
</organism>
<comment type="caution">
    <text evidence="2">The sequence shown here is derived from an EMBL/GenBank/DDBJ whole genome shotgun (WGS) entry which is preliminary data.</text>
</comment>
<feature type="region of interest" description="Disordered" evidence="1">
    <location>
        <begin position="52"/>
        <end position="596"/>
    </location>
</feature>
<protein>
    <submittedName>
        <fullName evidence="2">Uncharacterized protein</fullName>
    </submittedName>
</protein>
<evidence type="ECO:0000313" key="3">
    <source>
        <dbReference type="Proteomes" id="UP000827092"/>
    </source>
</evidence>
<sequence length="2354" mass="263808">MFDSVTTVVDTVQTRSQSRKRRLVLTDDEANVSLPKRKRRKMSNKRKLFAVESLSSPRPKRHTRSISGEIKSGRGTSNPIASPQISVSCNVESPSSSRQKHNTRSISGEIKSGRGTSHHIASPQISVSCKVESLSSPRPKRHTRSISGEIKSGRGTSSPIASPQNSVSCKEPPKVSTTRPRPACLICSSFSKQPERVESPSSSRHKGHTRSISGEIKSSRRTSNQKASPQISVSCKESLKVSTIQPRPARRTSISFSKQTERVKSPSSPRPNHHTRSISGEIKSGRGTSHHIASPQISVSCKASSKMSTQPRPARRLSSSFSKQPERESPKVSTIQPRPRRSHSSFRKQPERVESPSSPRPKRHTRSISEEIKSGRGTSNPKASPQISVSCKVLRAPPDNQVSGERSLLRGRRSRRDGTGNRETTRPRNVQSWPAGRSPPSRRISPRTLRSSPARAATHHDEQPHVLHAPPDNQVSGEQSLLRGRRSRRGGTGDRETTRRRNINEQAARPAGRGTPSRRISPRTFPARAATHHDKRPRVLPAQPHNQVSEKRSLWRGKGRTRRVGSGDHKTTRRRNVNEQEARPAGRGASLRRISVRTFPARAPTHHDERPHENLLQAENSKQLEQDADNPNQDKVQVYSNLPPEDESNLNEAISDNCNSLISINPKLRRFNWFYPDIWENPEPKSKYLRKRDLVTKHKESELTAHVELNKIFCESDLSDLEIVFPDCVKSCSDNPEDNTRVVVTTVEPPTIELPALSSEGIKLSKFLDYNKINEANSSGLGYSNLESSLHVKKEICNKFFELCSKAGLHEAQFADDSNKLNATSKIVPLLVCKTSKNSDEQNNYLPNLDSVTFVKPSREEFLLRHFSKQRLFDPTNTQQIHDSHKKVDEANLQECARVFPAKYKTGEFPPKPTTKVLSQTPQEAETLCNHTVSGSSQAHQLTVERRCSLMSKNFYCASECSYLRPELMSAEILDKPSSGESWHVNHIANIYLKDTKSRVGIEKFYNFSCMYPKYRKYMEPVEVYEDSDEDVEDNLSLSQQKNEVFSYETNDSKVSYCQGKKVKILSCKPESKKSRILFKHKNTSYRKDVPGPSNAKIVSKLRKAKASLYTKSLAKSKLSQAISRSILCKKKQVASSSSKFKGKKVVVLSRCKNISSSKGLSRPINSSQTSHSNSLSEPTNLISSPQPMTVEALLVPTTEALAQPGQVETRKTCKRKRDNSFSNQSNEEEAQPAQVDSFKAKKCKKSTALSSQSKNLSQTEIISKTQPVFIDILNDVSNEDMQKSEQILQNETLLTKEDENDRNHVLEITKCLMEKIAIAGLLKSNLQGTVLTKDQEDEIIQNIFLAFKNEQIKTEVVEVIDNDDDCIILEHLPGPSSTKLVSTDDTLPVEDCIILENLPGPSNTQLASTDNTLPVPKDVQTLFKSKHDEMSPGSSVLPDLPLPVQTKMLQDHANAQEMLQSEKDPISIISSIQLTSDKILNVSETLPKTSNIHIHCEPNQVGTFPGTRPNLVGVLCKFLNGEDASVPGTLRNLLSDANSQLSSDISNDSAGLLNVNMQQINENKNILTKEQEDNIKEELFLALKKEQERRKAIEIVDKFIESTIASPFYLIIQRIKQNEELLTKEQEKEIVQNIFSAFKKEQIKRKVMEVMGQNEDCKNFKILPTSLNAQPMYTGDMLSVSTNVPVLIKTEHNRLLSSSSDVPAFFYSTEALHESPNISHLPASKQTEMLQNSANPGKTAPQVHEPKNNVSPNLLTQTEVLHESPNVPRLPTSEPNEMFQNCANPGKTAPQVPEPQTNISSNILTQAESLDVLKTLPEDTSVEDKVAEPMQVDTFPNAQPALVEVLHASEPGMYRSLFIDNTCQPSSDFPIDNAGPSNINKQQIKEHETLLTKEHKKEQERRKAIEIVDKFIESTIASPFYLIIQRIKQNEELLTKEQEKEIVQNISSAFKKEQIKRKVMEVMGQNEDCKNFKILPTSLNAQMLQNSANPGKTAPQVHEPQNNVSSNILTQAESLDVLKTLPEDTSVEDKVAEPMQVDTFPNAQPALVEVLHASEPGMYRSLFIDNTCQPSSDFPIDNAGPSNINKQQIKEHETLLTKEHKKEQERRKAIEIVDKFIESTIASPFYLIVQRIKQNEELLTKEQEKEIVQNISSAFKKEQIKRKVIEVMGQNEDCKNFKILPTSLNAQMLQNSANPGKTTPQVHEPQNNVSSNILTQAESLDVLITLPEDTSVEDKVAEPMQVDTFPNAQPALVEVLCKFLNGEDASEPGMYRSLFIDNTCPPPSDFQIDNAGPSNINEQQIKEHETLLTKEQEDKVKQALFLALKEEQEKRKAMEIINNFIKTITNMKFPPKK</sequence>
<feature type="compositionally biased region" description="Low complexity" evidence="1">
    <location>
        <begin position="434"/>
        <end position="453"/>
    </location>
</feature>
<feature type="compositionally biased region" description="Basic residues" evidence="1">
    <location>
        <begin position="554"/>
        <end position="563"/>
    </location>
</feature>
<evidence type="ECO:0000256" key="1">
    <source>
        <dbReference type="SAM" id="MobiDB-lite"/>
    </source>
</evidence>
<feature type="compositionally biased region" description="Low complexity" evidence="1">
    <location>
        <begin position="1167"/>
        <end position="1177"/>
    </location>
</feature>
<accession>A0AAV6VZ94</accession>
<dbReference type="Proteomes" id="UP000827092">
    <property type="component" value="Unassembled WGS sequence"/>
</dbReference>
<keyword evidence="3" id="KW-1185">Reference proteome</keyword>
<feature type="compositionally biased region" description="Basic and acidic residues" evidence="1">
    <location>
        <begin position="565"/>
        <end position="584"/>
    </location>
</feature>
<feature type="compositionally biased region" description="Polar residues" evidence="1">
    <location>
        <begin position="376"/>
        <end position="389"/>
    </location>
</feature>
<feature type="compositionally biased region" description="Polar residues" evidence="1">
    <location>
        <begin position="295"/>
        <end position="323"/>
    </location>
</feature>